<sequence>MAGTGPILDQPARSCVQYLRPAPRKISHLSDVICSLVYANTVNKSQYFPCLYYRATLTITGCRSEAKRAVTRPTSLDIYSLRRSKKLIPVEMIEVNITTSRTKEELFTRLFLGEVTF</sequence>
<gene>
    <name evidence="1" type="ORF">TSIB3V08_LOCUS667</name>
</gene>
<proteinExistence type="predicted"/>
<reference evidence="1" key="1">
    <citation type="submission" date="2020-11" db="EMBL/GenBank/DDBJ databases">
        <authorList>
            <person name="Tran Van P."/>
        </authorList>
    </citation>
    <scope>NUCLEOTIDE SEQUENCE</scope>
</reference>
<evidence type="ECO:0000313" key="1">
    <source>
        <dbReference type="EMBL" id="CAD7256386.1"/>
    </source>
</evidence>
<name>A0A7R9ALN8_TIMSH</name>
<accession>A0A7R9ALN8</accession>
<dbReference type="EMBL" id="OC000171">
    <property type="protein sequence ID" value="CAD7256386.1"/>
    <property type="molecule type" value="Genomic_DNA"/>
</dbReference>
<dbReference type="AlphaFoldDB" id="A0A7R9ALN8"/>
<protein>
    <submittedName>
        <fullName evidence="1">Uncharacterized protein</fullName>
    </submittedName>
</protein>
<organism evidence="1">
    <name type="scientific">Timema shepardi</name>
    <name type="common">Walking stick</name>
    <dbReference type="NCBI Taxonomy" id="629360"/>
    <lineage>
        <taxon>Eukaryota</taxon>
        <taxon>Metazoa</taxon>
        <taxon>Ecdysozoa</taxon>
        <taxon>Arthropoda</taxon>
        <taxon>Hexapoda</taxon>
        <taxon>Insecta</taxon>
        <taxon>Pterygota</taxon>
        <taxon>Neoptera</taxon>
        <taxon>Polyneoptera</taxon>
        <taxon>Phasmatodea</taxon>
        <taxon>Timematodea</taxon>
        <taxon>Timematoidea</taxon>
        <taxon>Timematidae</taxon>
        <taxon>Timema</taxon>
    </lineage>
</organism>